<evidence type="ECO:0000313" key="3">
    <source>
        <dbReference type="EMBL" id="KAA6408597.1"/>
    </source>
</evidence>
<dbReference type="InterPro" id="IPR003737">
    <property type="entry name" value="GlcNAc_PI_deacetylase-related"/>
</dbReference>
<dbReference type="GO" id="GO:0006506">
    <property type="term" value="P:GPI anchor biosynthetic process"/>
    <property type="evidence" value="ECO:0007669"/>
    <property type="project" value="UniProtKB-UniPathway"/>
</dbReference>
<proteinExistence type="inferred from homology"/>
<dbReference type="Gene3D" id="3.40.50.10320">
    <property type="entry name" value="LmbE-like"/>
    <property type="match status" value="1"/>
</dbReference>
<dbReference type="AlphaFoldDB" id="A0A5M8PGT3"/>
<dbReference type="Pfam" id="PF02585">
    <property type="entry name" value="PIG-L"/>
    <property type="match status" value="1"/>
</dbReference>
<accession>A0A5M8PGT3</accession>
<dbReference type="Proteomes" id="UP000324767">
    <property type="component" value="Unassembled WGS sequence"/>
</dbReference>
<dbReference type="OrthoDB" id="440160at2759"/>
<dbReference type="EMBL" id="VXIT01000013">
    <property type="protein sequence ID" value="KAA6408597.1"/>
    <property type="molecule type" value="Genomic_DNA"/>
</dbReference>
<evidence type="ECO:0000256" key="2">
    <source>
        <dbReference type="ARBA" id="ARBA00012176"/>
    </source>
</evidence>
<dbReference type="PANTHER" id="PTHR12993">
    <property type="entry name" value="N-ACETYLGLUCOSAMINYL-PHOSPHATIDYLINOSITOL DE-N-ACETYLASE-RELATED"/>
    <property type="match status" value="1"/>
</dbReference>
<dbReference type="SUPFAM" id="SSF102588">
    <property type="entry name" value="LmbE-like"/>
    <property type="match status" value="1"/>
</dbReference>
<reference evidence="3 4" key="1">
    <citation type="submission" date="2019-09" db="EMBL/GenBank/DDBJ databases">
        <title>The hologenome of the rock-dwelling lichen Lasallia pustulata.</title>
        <authorList>
            <person name="Greshake Tzovaras B."/>
            <person name="Segers F."/>
            <person name="Bicker A."/>
            <person name="Dal Grande F."/>
            <person name="Otte J."/>
            <person name="Hankeln T."/>
            <person name="Schmitt I."/>
            <person name="Ebersberger I."/>
        </authorList>
    </citation>
    <scope>NUCLEOTIDE SEQUENCE [LARGE SCALE GENOMIC DNA]</scope>
    <source>
        <strain evidence="3">A1-1</strain>
    </source>
</reference>
<gene>
    <name evidence="3" type="ORF">FRX48_07679</name>
</gene>
<dbReference type="InterPro" id="IPR024078">
    <property type="entry name" value="LmbE-like_dom_sf"/>
</dbReference>
<protein>
    <recommendedName>
        <fullName evidence="2">N-acetylglucosaminylphosphatidylinositol deacetylase</fullName>
        <ecNumber evidence="2">3.5.1.89</ecNumber>
    </recommendedName>
</protein>
<sequence length="295" mass="32469">MSFFIYTAIPILLATLWLYTGHMARTSFPQLRNKRICLLIAHPDDEAMFFAPTLLALTDEDAGNHVKILCLSNGNAANLGPTRTRELTTSALTLGIRSASDILVLDDPNFPDSMTTTWSAPAIARVLSSAFSPAHAPDASSAAHQPSSSSSTPPTATIDILLTFDPLGISNHPNHRSLPLGAHLWLQTLMRSHGGWACPVGLYTLTSTSTFRKYLSVFDAPITMAVAVLGAVSRPKKKADKALPDRLLYVSDFAQWRRAQRAMVGGHRSQMVWFRWGWVALGRYMVVNDLRRERV</sequence>
<dbReference type="UniPathway" id="UPA00196"/>
<dbReference type="GO" id="GO:0000225">
    <property type="term" value="F:N-acetylglucosaminylphosphatidylinositol deacetylase activity"/>
    <property type="evidence" value="ECO:0007669"/>
    <property type="project" value="UniProtKB-EC"/>
</dbReference>
<dbReference type="EC" id="3.5.1.89" evidence="2"/>
<organism evidence="3 4">
    <name type="scientific">Lasallia pustulata</name>
    <dbReference type="NCBI Taxonomy" id="136370"/>
    <lineage>
        <taxon>Eukaryota</taxon>
        <taxon>Fungi</taxon>
        <taxon>Dikarya</taxon>
        <taxon>Ascomycota</taxon>
        <taxon>Pezizomycotina</taxon>
        <taxon>Lecanoromycetes</taxon>
        <taxon>OSLEUM clade</taxon>
        <taxon>Umbilicariomycetidae</taxon>
        <taxon>Umbilicariales</taxon>
        <taxon>Umbilicariaceae</taxon>
        <taxon>Lasallia</taxon>
    </lineage>
</organism>
<name>A0A5M8PGT3_9LECA</name>
<dbReference type="GO" id="GO:0005783">
    <property type="term" value="C:endoplasmic reticulum"/>
    <property type="evidence" value="ECO:0007669"/>
    <property type="project" value="TreeGrafter"/>
</dbReference>
<dbReference type="PANTHER" id="PTHR12993:SF11">
    <property type="entry name" value="N-ACETYLGLUCOSAMINYL-PHOSPHATIDYLINOSITOL DE-N-ACETYLASE"/>
    <property type="match status" value="1"/>
</dbReference>
<evidence type="ECO:0000313" key="4">
    <source>
        <dbReference type="Proteomes" id="UP000324767"/>
    </source>
</evidence>
<dbReference type="GO" id="GO:0016020">
    <property type="term" value="C:membrane"/>
    <property type="evidence" value="ECO:0007669"/>
    <property type="project" value="GOC"/>
</dbReference>
<comment type="caution">
    <text evidence="3">The sequence shown here is derived from an EMBL/GenBank/DDBJ whole genome shotgun (WGS) entry which is preliminary data.</text>
</comment>
<comment type="similarity">
    <text evidence="1">Belongs to the PIGL family.</text>
</comment>
<evidence type="ECO:0000256" key="1">
    <source>
        <dbReference type="ARBA" id="ARBA00006066"/>
    </source>
</evidence>